<sequence length="787" mass="83156">MVILTMALSFTSFVSGLGTSCSAPLGAGTAGPGDPFWMQSIKHQGISAHHSNPASYQIFRNVKDFGARGDGVTDDTAAINAAIASGGRCGGGGCESSAITVAVIYFPQGTYLVSAPIVALYSSQLIGDARNPPTLLAAAHFDGMAVIDANPYIPGGNGAQYYTNQNNFLRSVRNFVIDVRRVAPERPQGTGLHWQVSQATSLMNIVVHMSTAANTQHQGIWMENGSGGFMGDLVFNGGKYGIWVGNQQFTVRNITINNSQTAVYSHWNWGWTFQDIKINNCQVGFDLATGGITEDTQSVGAEAIIDATVVNTPIFIRTSQPSNGRLAGSLVVNNAKLTNVPTAVGVIGGAVVLSGGTTTINSWGQGNVYKGTNSAGTFTKGNIHNANKPSVLLDGSGKIFGKTHPQYAAYHVSQFVSVRDNGAKGDGKTDDTAALKAIFAKYSGCKIIFFDAGTYIVTSTLTIPAGTQIVGEAWSVIAGSGSAFQNQNSPQAVIRVGDPNSQGIVEISDIIFATVGPTAGAIVVEWNVKQPAGQNGGAGMWDSHIRLGGAAGTRLEKGQCPDSGNGGYNNCYAAFLALHLKPTSTAYLEASNIYNQYSNLGTWVWLADHDLDGDGRSRISIYSGRGILSESAGPVWMIGTGSEHHVLYQYNLVNAKNHFMGLIQTESPYFQPTPVPPAPFSINAAYKDPSFPGSLTSSWGLTVTTSTDIIVFGAGLYSFFKTYTQDCLKTFDCQSQMLNVDSTSSVSIYSLSTVATTYQISVNGQGVVNQSANRNGFASTVTVWSRT</sequence>
<evidence type="ECO:0000313" key="4">
    <source>
        <dbReference type="Proteomes" id="UP000807353"/>
    </source>
</evidence>
<feature type="chain" id="PRO_5040341382" evidence="1">
    <location>
        <begin position="17"/>
        <end position="787"/>
    </location>
</feature>
<evidence type="ECO:0000256" key="1">
    <source>
        <dbReference type="SAM" id="SignalP"/>
    </source>
</evidence>
<dbReference type="PANTHER" id="PTHR33928:SF2">
    <property type="entry name" value="PECTATE LYASE SUPERFAMILY PROTEIN DOMAIN-CONTAINING PROTEIN-RELATED"/>
    <property type="match status" value="1"/>
</dbReference>
<dbReference type="InterPro" id="IPR039279">
    <property type="entry name" value="QRT3-like"/>
</dbReference>
<dbReference type="GO" id="GO:0004650">
    <property type="term" value="F:polygalacturonase activity"/>
    <property type="evidence" value="ECO:0007669"/>
    <property type="project" value="InterPro"/>
</dbReference>
<dbReference type="InterPro" id="IPR011050">
    <property type="entry name" value="Pectin_lyase_fold/virulence"/>
</dbReference>
<dbReference type="Pfam" id="PF12708">
    <property type="entry name" value="Pect-lyase_RHGA_epim"/>
    <property type="match status" value="2"/>
</dbReference>
<dbReference type="PANTHER" id="PTHR33928">
    <property type="entry name" value="POLYGALACTURONASE QRT3"/>
    <property type="match status" value="1"/>
</dbReference>
<dbReference type="SUPFAM" id="SSF51126">
    <property type="entry name" value="Pectin lyase-like"/>
    <property type="match status" value="2"/>
</dbReference>
<dbReference type="InterPro" id="IPR012334">
    <property type="entry name" value="Pectin_lyas_fold"/>
</dbReference>
<dbReference type="FunFam" id="2.160.20.10:FF:000049">
    <property type="entry name" value="Putative exo-beta-1,3-glucanase"/>
    <property type="match status" value="1"/>
</dbReference>
<feature type="signal peptide" evidence="1">
    <location>
        <begin position="1"/>
        <end position="16"/>
    </location>
</feature>
<evidence type="ECO:0000259" key="2">
    <source>
        <dbReference type="Pfam" id="PF12708"/>
    </source>
</evidence>
<dbReference type="InterPro" id="IPR024535">
    <property type="entry name" value="RHGA/B-epi-like_pectate_lyase"/>
</dbReference>
<proteinExistence type="predicted"/>
<gene>
    <name evidence="3" type="ORF">BDZ94DRAFT_1334319</name>
</gene>
<dbReference type="OrthoDB" id="1046782at2759"/>
<protein>
    <submittedName>
        <fullName evidence="3">Exo-beta-1,3-glucanase</fullName>
    </submittedName>
</protein>
<reference evidence="3" key="1">
    <citation type="submission" date="2020-11" db="EMBL/GenBank/DDBJ databases">
        <authorList>
            <consortium name="DOE Joint Genome Institute"/>
            <person name="Ahrendt S."/>
            <person name="Riley R."/>
            <person name="Andreopoulos W."/>
            <person name="Labutti K."/>
            <person name="Pangilinan J."/>
            <person name="Ruiz-Duenas F.J."/>
            <person name="Barrasa J.M."/>
            <person name="Sanchez-Garcia M."/>
            <person name="Camarero S."/>
            <person name="Miyauchi S."/>
            <person name="Serrano A."/>
            <person name="Linde D."/>
            <person name="Babiker R."/>
            <person name="Drula E."/>
            <person name="Ayuso-Fernandez I."/>
            <person name="Pacheco R."/>
            <person name="Padilla G."/>
            <person name="Ferreira P."/>
            <person name="Barriuso J."/>
            <person name="Kellner H."/>
            <person name="Castanera R."/>
            <person name="Alfaro M."/>
            <person name="Ramirez L."/>
            <person name="Pisabarro A.G."/>
            <person name="Kuo A."/>
            <person name="Tritt A."/>
            <person name="Lipzen A."/>
            <person name="He G."/>
            <person name="Yan M."/>
            <person name="Ng V."/>
            <person name="Cullen D."/>
            <person name="Martin F."/>
            <person name="Rosso M.-N."/>
            <person name="Henrissat B."/>
            <person name="Hibbett D."/>
            <person name="Martinez A.T."/>
            <person name="Grigoriev I.V."/>
        </authorList>
    </citation>
    <scope>NUCLEOTIDE SEQUENCE</scope>
    <source>
        <strain evidence="3">CBS 247.69</strain>
    </source>
</reference>
<dbReference type="AlphaFoldDB" id="A0A9P5YAM6"/>
<feature type="domain" description="Rhamnogalacturonase A/B/Epimerase-like pectate lyase" evidence="2">
    <location>
        <begin position="59"/>
        <end position="286"/>
    </location>
</feature>
<evidence type="ECO:0000313" key="3">
    <source>
        <dbReference type="EMBL" id="KAF9466652.1"/>
    </source>
</evidence>
<comment type="caution">
    <text evidence="3">The sequence shown here is derived from an EMBL/GenBank/DDBJ whole genome shotgun (WGS) entry which is preliminary data.</text>
</comment>
<accession>A0A9P5YAM6</accession>
<keyword evidence="1" id="KW-0732">Signal</keyword>
<organism evidence="3 4">
    <name type="scientific">Collybia nuda</name>
    <dbReference type="NCBI Taxonomy" id="64659"/>
    <lineage>
        <taxon>Eukaryota</taxon>
        <taxon>Fungi</taxon>
        <taxon>Dikarya</taxon>
        <taxon>Basidiomycota</taxon>
        <taxon>Agaricomycotina</taxon>
        <taxon>Agaricomycetes</taxon>
        <taxon>Agaricomycetidae</taxon>
        <taxon>Agaricales</taxon>
        <taxon>Tricholomatineae</taxon>
        <taxon>Clitocybaceae</taxon>
        <taxon>Collybia</taxon>
    </lineage>
</organism>
<dbReference type="Proteomes" id="UP000807353">
    <property type="component" value="Unassembled WGS sequence"/>
</dbReference>
<dbReference type="CDD" id="cd23668">
    <property type="entry name" value="GH55_beta13glucanase-like"/>
    <property type="match status" value="1"/>
</dbReference>
<keyword evidence="4" id="KW-1185">Reference proteome</keyword>
<dbReference type="Gene3D" id="2.160.20.10">
    <property type="entry name" value="Single-stranded right-handed beta-helix, Pectin lyase-like"/>
    <property type="match status" value="2"/>
</dbReference>
<dbReference type="EMBL" id="MU150240">
    <property type="protein sequence ID" value="KAF9466652.1"/>
    <property type="molecule type" value="Genomic_DNA"/>
</dbReference>
<feature type="domain" description="Rhamnogalacturonase A/B/Epimerase-like pectate lyase" evidence="2">
    <location>
        <begin position="415"/>
        <end position="485"/>
    </location>
</feature>
<name>A0A9P5YAM6_9AGAR</name>